<dbReference type="Pfam" id="PF00528">
    <property type="entry name" value="BPD_transp_1"/>
    <property type="match status" value="1"/>
</dbReference>
<evidence type="ECO:0000313" key="10">
    <source>
        <dbReference type="EMBL" id="MBC2398050.1"/>
    </source>
</evidence>
<dbReference type="SUPFAM" id="SSF161098">
    <property type="entry name" value="MetI-like"/>
    <property type="match status" value="1"/>
</dbReference>
<dbReference type="CDD" id="cd06261">
    <property type="entry name" value="TM_PBP2"/>
    <property type="match status" value="1"/>
</dbReference>
<evidence type="ECO:0000256" key="8">
    <source>
        <dbReference type="RuleBase" id="RU363032"/>
    </source>
</evidence>
<reference evidence="10 11" key="1">
    <citation type="submission" date="2020-04" db="EMBL/GenBank/DDBJ databases">
        <title>Genomic insights into acetone-butanol-ethanol (ABE) fermentation by sequencing solventogenic clostridia strains.</title>
        <authorList>
            <person name="Brown S."/>
        </authorList>
    </citation>
    <scope>NUCLEOTIDE SEQUENCE [LARGE SCALE GENOMIC DNA]</scope>
    <source>
        <strain evidence="10 11">DJ011</strain>
    </source>
</reference>
<feature type="domain" description="ABC transmembrane type-1" evidence="9">
    <location>
        <begin position="21"/>
        <end position="200"/>
    </location>
</feature>
<dbReference type="PANTHER" id="PTHR30177">
    <property type="entry name" value="GLYCINE BETAINE/L-PROLINE TRANSPORT SYSTEM PERMEASE PROTEIN PROW"/>
    <property type="match status" value="1"/>
</dbReference>
<feature type="transmembrane region" description="Helical" evidence="8">
    <location>
        <begin position="220"/>
        <end position="241"/>
    </location>
</feature>
<keyword evidence="11" id="KW-1185">Reference proteome</keyword>
<dbReference type="SUPFAM" id="SSF53850">
    <property type="entry name" value="Periplasmic binding protein-like II"/>
    <property type="match status" value="1"/>
</dbReference>
<keyword evidence="4 8" id="KW-1133">Transmembrane helix</keyword>
<protein>
    <submittedName>
        <fullName evidence="10">ABC transporter permease subunit</fullName>
    </submittedName>
</protein>
<feature type="transmembrane region" description="Helical" evidence="8">
    <location>
        <begin position="181"/>
        <end position="200"/>
    </location>
</feature>
<dbReference type="EMBL" id="JAAZWO010000009">
    <property type="protein sequence ID" value="MBC2398050.1"/>
    <property type="molecule type" value="Genomic_DNA"/>
</dbReference>
<evidence type="ECO:0000256" key="1">
    <source>
        <dbReference type="ARBA" id="ARBA00004141"/>
    </source>
</evidence>
<dbReference type="PANTHER" id="PTHR30177:SF4">
    <property type="entry name" value="OSMOPROTECTANT IMPORT PERMEASE PROTEIN OSMW"/>
    <property type="match status" value="1"/>
</dbReference>
<evidence type="ECO:0000256" key="4">
    <source>
        <dbReference type="ARBA" id="ARBA00022989"/>
    </source>
</evidence>
<dbReference type="InterPro" id="IPR000515">
    <property type="entry name" value="MetI-like"/>
</dbReference>
<proteinExistence type="inferred from homology"/>
<dbReference type="FunFam" id="1.10.3720.10:FF:000001">
    <property type="entry name" value="Glycine betaine ABC transporter, permease"/>
    <property type="match status" value="1"/>
</dbReference>
<comment type="similarity">
    <text evidence="8">Belongs to the binding-protein-dependent transport system permease family.</text>
</comment>
<dbReference type="GO" id="GO:0022857">
    <property type="term" value="F:transmembrane transporter activity"/>
    <property type="evidence" value="ECO:0007669"/>
    <property type="project" value="InterPro"/>
</dbReference>
<keyword evidence="2 8" id="KW-0813">Transport</keyword>
<dbReference type="Gene3D" id="1.10.3720.10">
    <property type="entry name" value="MetI-like"/>
    <property type="match status" value="1"/>
</dbReference>
<dbReference type="PROSITE" id="PS50928">
    <property type="entry name" value="ABC_TM1"/>
    <property type="match status" value="1"/>
</dbReference>
<evidence type="ECO:0000259" key="9">
    <source>
        <dbReference type="PROSITE" id="PS50928"/>
    </source>
</evidence>
<dbReference type="GO" id="GO:0031460">
    <property type="term" value="P:glycine betaine transport"/>
    <property type="evidence" value="ECO:0007669"/>
    <property type="project" value="TreeGrafter"/>
</dbReference>
<feature type="transmembrane region" description="Helical" evidence="8">
    <location>
        <begin position="25"/>
        <end position="47"/>
    </location>
</feature>
<comment type="similarity">
    <text evidence="7">In the N-terminal section; belongs to the binding-protein-dependent transport system permease family.</text>
</comment>
<name>A0A923J1T6_CLOTT</name>
<accession>A0A923J1T6</accession>
<evidence type="ECO:0000256" key="6">
    <source>
        <dbReference type="ARBA" id="ARBA00035642"/>
    </source>
</evidence>
<dbReference type="Gene3D" id="3.40.190.10">
    <property type="entry name" value="Periplasmic binding protein-like II"/>
    <property type="match status" value="1"/>
</dbReference>
<evidence type="ECO:0000313" key="11">
    <source>
        <dbReference type="Proteomes" id="UP000563151"/>
    </source>
</evidence>
<dbReference type="CDD" id="cd13609">
    <property type="entry name" value="PBP2_Opu_like_1"/>
    <property type="match status" value="1"/>
</dbReference>
<evidence type="ECO:0000256" key="3">
    <source>
        <dbReference type="ARBA" id="ARBA00022692"/>
    </source>
</evidence>
<evidence type="ECO:0000256" key="2">
    <source>
        <dbReference type="ARBA" id="ARBA00022448"/>
    </source>
</evidence>
<dbReference type="InterPro" id="IPR051204">
    <property type="entry name" value="ABC_transp_perm/SBD"/>
</dbReference>
<keyword evidence="5 8" id="KW-0472">Membrane</keyword>
<feature type="transmembrane region" description="Helical" evidence="8">
    <location>
        <begin position="59"/>
        <end position="80"/>
    </location>
</feature>
<dbReference type="Pfam" id="PF04069">
    <property type="entry name" value="OpuAC"/>
    <property type="match status" value="1"/>
</dbReference>
<comment type="similarity">
    <text evidence="6">In the C-terminal section; belongs to the OsmX family.</text>
</comment>
<dbReference type="AlphaFoldDB" id="A0A923J1T6"/>
<feature type="transmembrane region" description="Helical" evidence="8">
    <location>
        <begin position="86"/>
        <end position="106"/>
    </location>
</feature>
<keyword evidence="3 8" id="KW-0812">Transmembrane</keyword>
<evidence type="ECO:0000256" key="7">
    <source>
        <dbReference type="ARBA" id="ARBA00035652"/>
    </source>
</evidence>
<dbReference type="InterPro" id="IPR007210">
    <property type="entry name" value="ABC_Gly_betaine_transp_sub-bd"/>
</dbReference>
<feature type="transmembrane region" description="Helical" evidence="8">
    <location>
        <begin position="152"/>
        <end position="174"/>
    </location>
</feature>
<dbReference type="Proteomes" id="UP000563151">
    <property type="component" value="Unassembled WGS sequence"/>
</dbReference>
<dbReference type="Gene3D" id="3.40.190.120">
    <property type="entry name" value="Osmoprotection protein (prox), domain 2"/>
    <property type="match status" value="1"/>
</dbReference>
<evidence type="ECO:0000256" key="5">
    <source>
        <dbReference type="ARBA" id="ARBA00023136"/>
    </source>
</evidence>
<dbReference type="GO" id="GO:0043190">
    <property type="term" value="C:ATP-binding cassette (ABC) transporter complex"/>
    <property type="evidence" value="ECO:0007669"/>
    <property type="project" value="InterPro"/>
</dbReference>
<dbReference type="InterPro" id="IPR035906">
    <property type="entry name" value="MetI-like_sf"/>
</dbReference>
<sequence>MSFSKFFDFVLLKKGQLLSLALKHIQLSALAVVIAILIGIPLGILIAKKRKLAPSIIGLANILQAIPSLALMGFLIPFLGIGETPAIIMVCLYSLLPIIKNTYTGLSNINPATIEAGKAMGMTESQLLRMVQLPLALPIIMAGIRISAVTAVGLMTIAAFIGAGGLGGLIFTGIQTVNPEMILAGAIPACILALLMDFIIGKVEKVVDPKNKNNKRSKQFVGITAIILVIALIIPMFSGLFRGNNNITIGSKSFTESRILGNIYAILIEENTDLNVIRKFDMAGTDVLFKATDMGEIDMYPEYTGTILVNILKEKSISDPDKTYQIAKKDLKEKYNIELLKPLGFNNTYTLAVRQDTAKKYNLNSFSDLAKVSQNLIIGPTMEFIGRPDGLNGLQKKYNMKFKEVKGMDAGLRYNAINNNSTDVMDAFSTDGLLEAFKLKVLKDDKGFFPPYYAAPIIRSEVLKKHAGLEELLNKLSDGLTDEEMRKLNYQCDKLGKDPETVARNFLKSRNLIK</sequence>
<comment type="subcellular location">
    <subcellularLocation>
        <location evidence="8">Cell membrane</location>
        <topology evidence="8">Multi-pass membrane protein</topology>
    </subcellularLocation>
    <subcellularLocation>
        <location evidence="1">Membrane</location>
        <topology evidence="1">Multi-pass membrane protein</topology>
    </subcellularLocation>
</comment>
<gene>
    <name evidence="10" type="ORF">HGG79_09720</name>
</gene>
<comment type="caution">
    <text evidence="10">The sequence shown here is derived from an EMBL/GenBank/DDBJ whole genome shotgun (WGS) entry which is preliminary data.</text>
</comment>
<dbReference type="RefSeq" id="WP_035149246.1">
    <property type="nucleotide sequence ID" value="NZ_JAAZWO010000009.1"/>
</dbReference>
<organism evidence="10 11">
    <name type="scientific">Clostridium tetanomorphum</name>
    <dbReference type="NCBI Taxonomy" id="1553"/>
    <lineage>
        <taxon>Bacteria</taxon>
        <taxon>Bacillati</taxon>
        <taxon>Bacillota</taxon>
        <taxon>Clostridia</taxon>
        <taxon>Eubacteriales</taxon>
        <taxon>Clostridiaceae</taxon>
        <taxon>Clostridium</taxon>
    </lineage>
</organism>